<accession>H1FSZ6</accession>
<dbReference type="eggNOG" id="COG3064">
    <property type="taxonomic scope" value="Bacteria"/>
</dbReference>
<evidence type="ECO:0000313" key="3">
    <source>
        <dbReference type="Proteomes" id="UP000006431"/>
    </source>
</evidence>
<gene>
    <name evidence="2" type="ORF">SMGD1_0205</name>
</gene>
<dbReference type="PATRIC" id="fig|929558.5.peg.206"/>
<name>B6BL00_SULGG</name>
<reference evidence="2 3" key="1">
    <citation type="journal article" date="2012" name="Proc. Natl. Acad. Sci. U.S.A.">
        <title>Genome and physiology of a model Epsilonproteobacterium responsible for sulfide detoxification in marine oxygen depletion zones.</title>
        <authorList>
            <person name="Grote J."/>
            <person name="Schott T."/>
            <person name="Bruckner C.G."/>
            <person name="Glockner F.O."/>
            <person name="Jost G."/>
            <person name="Teeling H."/>
            <person name="Labrenz M."/>
            <person name="Jurgens K."/>
        </authorList>
    </citation>
    <scope>NUCLEOTIDE SEQUENCE [LARGE SCALE GENOMIC DNA]</scope>
    <source>
        <strain evidence="2 3">GD1</strain>
    </source>
</reference>
<proteinExistence type="predicted"/>
<feature type="coiled-coil region" evidence="1">
    <location>
        <begin position="263"/>
        <end position="305"/>
    </location>
</feature>
<evidence type="ECO:0000313" key="2">
    <source>
        <dbReference type="EMBL" id="EHP28732.1"/>
    </source>
</evidence>
<dbReference type="RefSeq" id="WP_008338453.1">
    <property type="nucleotide sequence ID" value="NZ_AFRZ01000001.1"/>
</dbReference>
<dbReference type="HOGENOM" id="CLU_038913_3_0_7"/>
<evidence type="ECO:0000256" key="1">
    <source>
        <dbReference type="SAM" id="Coils"/>
    </source>
</evidence>
<dbReference type="STRING" id="929558.SMGD1_0205"/>
<keyword evidence="3" id="KW-1185">Reference proteome</keyword>
<dbReference type="AlphaFoldDB" id="B6BL00"/>
<dbReference type="OrthoDB" id="9777694at2"/>
<comment type="caution">
    <text evidence="2">The sequence shown here is derived from an EMBL/GenBank/DDBJ whole genome shotgun (WGS) entry which is preliminary data.</text>
</comment>
<organism evidence="2 3">
    <name type="scientific">Sulfurimonas gotlandica (strain DSM 19862 / JCM 16533 / GD1)</name>
    <dbReference type="NCBI Taxonomy" id="929558"/>
    <lineage>
        <taxon>Bacteria</taxon>
        <taxon>Pseudomonadati</taxon>
        <taxon>Campylobacterota</taxon>
        <taxon>Epsilonproteobacteria</taxon>
        <taxon>Campylobacterales</taxon>
        <taxon>Sulfurimonadaceae</taxon>
        <taxon>Sulfurimonas</taxon>
    </lineage>
</organism>
<dbReference type="Proteomes" id="UP000006431">
    <property type="component" value="Unassembled WGS sequence"/>
</dbReference>
<sequence length="376" mass="43655">MLKFINREQLYKHVWSNPFTKLALKYNVSAVELKKLCNKFLIPVPKMGHWQKIAFGKEIYIPPLTSYKYISVLLKKRKAIPVIKGIASNIKLKKTIFLAAKKTKITVKQTLTSPHTIIAKTRDSLKSKKIDEYGMITSGKDCADIRISPANYKKVLRVLDALFKWFENRGYEVNTSNGYGTCIIIDKEKIQIAVEEKSTVTNTTVVGDGFWKRTEREYTPSNKISLLIKSYNGNTRRTWSAGKLYTLEELLPSFIDGILNFATAMKENKLRREEEDRKRKEARILKRYNSHCEELEKNMIEQLEKQAKDWNFTMQLQNYISAIDDKAKKENGGTLTKDMLKWIEWANQYLDKINPLNGSLPYYSKAEELLSINHFN</sequence>
<protein>
    <submittedName>
        <fullName evidence="2">Uncharacterized protein</fullName>
    </submittedName>
</protein>
<keyword evidence="1" id="KW-0175">Coiled coil</keyword>
<accession>B6BL00</accession>
<dbReference type="EMBL" id="AFRZ01000001">
    <property type="protein sequence ID" value="EHP28732.1"/>
    <property type="molecule type" value="Genomic_DNA"/>
</dbReference>